<evidence type="ECO:0000313" key="6">
    <source>
        <dbReference type="EMBL" id="KAF2248559.1"/>
    </source>
</evidence>
<keyword evidence="6" id="KW-0378">Hydrolase</keyword>
<dbReference type="GO" id="GO:0005525">
    <property type="term" value="F:GTP binding"/>
    <property type="evidence" value="ECO:0007669"/>
    <property type="project" value="UniProtKB-KW"/>
</dbReference>
<accession>A0A6A6IED6</accession>
<feature type="region of interest" description="Disordered" evidence="5">
    <location>
        <begin position="198"/>
        <end position="257"/>
    </location>
</feature>
<gene>
    <name evidence="6" type="ORF">BU26DRAFT_486293</name>
</gene>
<dbReference type="GeneID" id="54579245"/>
<dbReference type="AlphaFoldDB" id="A0A6A6IED6"/>
<evidence type="ECO:0000256" key="2">
    <source>
        <dbReference type="ARBA" id="ARBA00006270"/>
    </source>
</evidence>
<dbReference type="RefSeq" id="XP_033683563.1">
    <property type="nucleotide sequence ID" value="XM_033825915.1"/>
</dbReference>
<dbReference type="Gene3D" id="3.40.50.300">
    <property type="entry name" value="P-loop containing nucleotide triphosphate hydrolases"/>
    <property type="match status" value="1"/>
</dbReference>
<dbReference type="GO" id="GO:0005886">
    <property type="term" value="C:plasma membrane"/>
    <property type="evidence" value="ECO:0007669"/>
    <property type="project" value="UniProtKB-SubCell"/>
</dbReference>
<dbReference type="InterPro" id="IPR001806">
    <property type="entry name" value="Small_GTPase"/>
</dbReference>
<evidence type="ECO:0000256" key="5">
    <source>
        <dbReference type="SAM" id="MobiDB-lite"/>
    </source>
</evidence>
<evidence type="ECO:0000256" key="1">
    <source>
        <dbReference type="ARBA" id="ARBA00004342"/>
    </source>
</evidence>
<sequence>MSAKGIRRREVVVLGEPGVGKTCVVDKFLRNTHFACYEVIDPIGDMYPYYFRTLEVDGESERIEPLDVNSALFREQDPNLNLGTFEAMLSRAAGVVLLYDITCKKSYENITSEGYLTVWCNRKAERADGEKYPAGRQRVGCVLVGNKLDLAGEKREVRSEVAAEWASMQGMRFYELDAYNREAIEEVMRDLVRSIKKAERRDEEDIQMSKHTVERTGEGTSQDAEGRAGNQQASQDAGDQQPASSSKSKEKGGWRKSMSLLWDALPRLTPKAKHST</sequence>
<organism evidence="6 7">
    <name type="scientific">Trematosphaeria pertusa</name>
    <dbReference type="NCBI Taxonomy" id="390896"/>
    <lineage>
        <taxon>Eukaryota</taxon>
        <taxon>Fungi</taxon>
        <taxon>Dikarya</taxon>
        <taxon>Ascomycota</taxon>
        <taxon>Pezizomycotina</taxon>
        <taxon>Dothideomycetes</taxon>
        <taxon>Pleosporomycetidae</taxon>
        <taxon>Pleosporales</taxon>
        <taxon>Massarineae</taxon>
        <taxon>Trematosphaeriaceae</taxon>
        <taxon>Trematosphaeria</taxon>
    </lineage>
</organism>
<keyword evidence="3" id="KW-0547">Nucleotide-binding</keyword>
<evidence type="ECO:0000256" key="3">
    <source>
        <dbReference type="ARBA" id="ARBA00022741"/>
    </source>
</evidence>
<dbReference type="GO" id="GO:0003924">
    <property type="term" value="F:GTPase activity"/>
    <property type="evidence" value="ECO:0007669"/>
    <property type="project" value="InterPro"/>
</dbReference>
<feature type="compositionally biased region" description="Basic and acidic residues" evidence="5">
    <location>
        <begin position="198"/>
        <end position="217"/>
    </location>
</feature>
<dbReference type="InterPro" id="IPR050305">
    <property type="entry name" value="Small_GTPase_Rab"/>
</dbReference>
<evidence type="ECO:0000313" key="7">
    <source>
        <dbReference type="Proteomes" id="UP000800094"/>
    </source>
</evidence>
<comment type="subcellular location">
    <subcellularLocation>
        <location evidence="1">Cell membrane</location>
        <topology evidence="1">Lipid-anchor</topology>
        <orientation evidence="1">Cytoplasmic side</orientation>
    </subcellularLocation>
</comment>
<name>A0A6A6IED6_9PLEO</name>
<dbReference type="PROSITE" id="PS51419">
    <property type="entry name" value="RAB"/>
    <property type="match status" value="1"/>
</dbReference>
<feature type="compositionally biased region" description="Polar residues" evidence="5">
    <location>
        <begin position="218"/>
        <end position="246"/>
    </location>
</feature>
<dbReference type="EMBL" id="ML987196">
    <property type="protein sequence ID" value="KAF2248559.1"/>
    <property type="molecule type" value="Genomic_DNA"/>
</dbReference>
<keyword evidence="4" id="KW-0342">GTP-binding</keyword>
<reference evidence="6" key="1">
    <citation type="journal article" date="2020" name="Stud. Mycol.">
        <title>101 Dothideomycetes genomes: a test case for predicting lifestyles and emergence of pathogens.</title>
        <authorList>
            <person name="Haridas S."/>
            <person name="Albert R."/>
            <person name="Binder M."/>
            <person name="Bloem J."/>
            <person name="Labutti K."/>
            <person name="Salamov A."/>
            <person name="Andreopoulos B."/>
            <person name="Baker S."/>
            <person name="Barry K."/>
            <person name="Bills G."/>
            <person name="Bluhm B."/>
            <person name="Cannon C."/>
            <person name="Castanera R."/>
            <person name="Culley D."/>
            <person name="Daum C."/>
            <person name="Ezra D."/>
            <person name="Gonzalez J."/>
            <person name="Henrissat B."/>
            <person name="Kuo A."/>
            <person name="Liang C."/>
            <person name="Lipzen A."/>
            <person name="Lutzoni F."/>
            <person name="Magnuson J."/>
            <person name="Mondo S."/>
            <person name="Nolan M."/>
            <person name="Ohm R."/>
            <person name="Pangilinan J."/>
            <person name="Park H.-J."/>
            <person name="Ramirez L."/>
            <person name="Alfaro M."/>
            <person name="Sun H."/>
            <person name="Tritt A."/>
            <person name="Yoshinaga Y."/>
            <person name="Zwiers L.-H."/>
            <person name="Turgeon B."/>
            <person name="Goodwin S."/>
            <person name="Spatafora J."/>
            <person name="Crous P."/>
            <person name="Grigoriev I."/>
        </authorList>
    </citation>
    <scope>NUCLEOTIDE SEQUENCE</scope>
    <source>
        <strain evidence="6">CBS 122368</strain>
    </source>
</reference>
<dbReference type="PROSITE" id="PS51421">
    <property type="entry name" value="RAS"/>
    <property type="match status" value="1"/>
</dbReference>
<dbReference type="PANTHER" id="PTHR47980">
    <property type="entry name" value="LD44762P"/>
    <property type="match status" value="1"/>
</dbReference>
<dbReference type="PRINTS" id="PR00449">
    <property type="entry name" value="RASTRNSFRMNG"/>
</dbReference>
<proteinExistence type="inferred from homology"/>
<dbReference type="SMART" id="SM00173">
    <property type="entry name" value="RAS"/>
    <property type="match status" value="1"/>
</dbReference>
<dbReference type="InterPro" id="IPR027417">
    <property type="entry name" value="P-loop_NTPase"/>
</dbReference>
<protein>
    <submittedName>
        <fullName evidence="6">P-loop containing nucleoside triphosphate hydrolase protein</fullName>
    </submittedName>
</protein>
<dbReference type="OrthoDB" id="10002389at2759"/>
<dbReference type="SMART" id="SM00175">
    <property type="entry name" value="RAB"/>
    <property type="match status" value="1"/>
</dbReference>
<keyword evidence="7" id="KW-1185">Reference proteome</keyword>
<dbReference type="SUPFAM" id="SSF52540">
    <property type="entry name" value="P-loop containing nucleoside triphosphate hydrolases"/>
    <property type="match status" value="1"/>
</dbReference>
<dbReference type="Pfam" id="PF00071">
    <property type="entry name" value="Ras"/>
    <property type="match status" value="1"/>
</dbReference>
<comment type="similarity">
    <text evidence="2">Belongs to the small GTPase superfamily. Rab family.</text>
</comment>
<evidence type="ECO:0000256" key="4">
    <source>
        <dbReference type="ARBA" id="ARBA00023134"/>
    </source>
</evidence>
<dbReference type="Proteomes" id="UP000800094">
    <property type="component" value="Unassembled WGS sequence"/>
</dbReference>